<evidence type="ECO:0000259" key="4">
    <source>
        <dbReference type="Pfam" id="PF12894"/>
    </source>
</evidence>
<dbReference type="Gene3D" id="2.130.10.10">
    <property type="entry name" value="YVTN repeat-like/Quinoprotein amine dehydrogenase"/>
    <property type="match status" value="2"/>
</dbReference>
<dbReference type="Pfam" id="PF00400">
    <property type="entry name" value="WD40"/>
    <property type="match status" value="3"/>
</dbReference>
<dbReference type="InterPro" id="IPR019775">
    <property type="entry name" value="WD40_repeat_CS"/>
</dbReference>
<dbReference type="InterPro" id="IPR001680">
    <property type="entry name" value="WD40_rpt"/>
</dbReference>
<feature type="repeat" description="WD" evidence="3">
    <location>
        <begin position="567"/>
        <end position="601"/>
    </location>
</feature>
<dbReference type="OrthoDB" id="187712at2759"/>
<evidence type="ECO:0000256" key="1">
    <source>
        <dbReference type="ARBA" id="ARBA00022574"/>
    </source>
</evidence>
<dbReference type="Proteomes" id="UP000078046">
    <property type="component" value="Unassembled WGS sequence"/>
</dbReference>
<dbReference type="SUPFAM" id="SSF50978">
    <property type="entry name" value="WD40 repeat-like"/>
    <property type="match status" value="1"/>
</dbReference>
<dbReference type="AlphaFoldDB" id="A0A177AWA4"/>
<keyword evidence="6" id="KW-1185">Reference proteome</keyword>
<feature type="repeat" description="WD" evidence="3">
    <location>
        <begin position="423"/>
        <end position="453"/>
    </location>
</feature>
<gene>
    <name evidence="5" type="ORF">A3Q56_06489</name>
</gene>
<accession>A0A177AWA4</accession>
<dbReference type="PROSITE" id="PS00678">
    <property type="entry name" value="WD_REPEATS_1"/>
    <property type="match status" value="1"/>
</dbReference>
<dbReference type="PANTHER" id="PTHR19863">
    <property type="entry name" value="NEMITIN (NEURONAL ENRICHED MAP INTERACTING PROTEIN) HOMOLOG"/>
    <property type="match status" value="1"/>
</dbReference>
<evidence type="ECO:0000256" key="2">
    <source>
        <dbReference type="ARBA" id="ARBA00022737"/>
    </source>
</evidence>
<dbReference type="Pfam" id="PF12894">
    <property type="entry name" value="ANAPC4_WD40"/>
    <property type="match status" value="1"/>
</dbReference>
<feature type="repeat" description="WD" evidence="3">
    <location>
        <begin position="517"/>
        <end position="551"/>
    </location>
</feature>
<dbReference type="SMART" id="SM00320">
    <property type="entry name" value="WD40"/>
    <property type="match status" value="7"/>
</dbReference>
<evidence type="ECO:0000313" key="5">
    <source>
        <dbReference type="EMBL" id="OAF65792.1"/>
    </source>
</evidence>
<dbReference type="PANTHER" id="PTHR19863:SF11">
    <property type="entry name" value="WD REPEAT-CONTAINING PROTEIN 47-LIKE PROTEIN"/>
    <property type="match status" value="1"/>
</dbReference>
<dbReference type="InterPro" id="IPR040067">
    <property type="entry name" value="WDR47"/>
</dbReference>
<reference evidence="5 6" key="1">
    <citation type="submission" date="2016-04" db="EMBL/GenBank/DDBJ databases">
        <title>The genome of Intoshia linei affirms orthonectids as highly simplified spiralians.</title>
        <authorList>
            <person name="Mikhailov K.V."/>
            <person name="Slusarev G.S."/>
            <person name="Nikitin M.A."/>
            <person name="Logacheva M.D."/>
            <person name="Penin A."/>
            <person name="Aleoshin V."/>
            <person name="Panchin Y.V."/>
        </authorList>
    </citation>
    <scope>NUCLEOTIDE SEQUENCE [LARGE SCALE GENOMIC DNA]</scope>
    <source>
        <strain evidence="5">Intl2013</strain>
        <tissue evidence="5">Whole animal</tissue>
    </source>
</reference>
<evidence type="ECO:0000313" key="6">
    <source>
        <dbReference type="Proteomes" id="UP000078046"/>
    </source>
</evidence>
<proteinExistence type="predicted"/>
<dbReference type="PROSITE" id="PS50082">
    <property type="entry name" value="WD_REPEATS_2"/>
    <property type="match status" value="3"/>
</dbReference>
<dbReference type="InterPro" id="IPR024977">
    <property type="entry name" value="Apc4-like_WD40_dom"/>
</dbReference>
<dbReference type="EMBL" id="LWCA01001147">
    <property type="protein sequence ID" value="OAF65792.1"/>
    <property type="molecule type" value="Genomic_DNA"/>
</dbReference>
<organism evidence="5 6">
    <name type="scientific">Intoshia linei</name>
    <dbReference type="NCBI Taxonomy" id="1819745"/>
    <lineage>
        <taxon>Eukaryota</taxon>
        <taxon>Metazoa</taxon>
        <taxon>Spiralia</taxon>
        <taxon>Lophotrochozoa</taxon>
        <taxon>Mesozoa</taxon>
        <taxon>Orthonectida</taxon>
        <taxon>Rhopaluridae</taxon>
        <taxon>Intoshia</taxon>
    </lineage>
</organism>
<dbReference type="PROSITE" id="PS50294">
    <property type="entry name" value="WD_REPEATS_REGION"/>
    <property type="match status" value="1"/>
</dbReference>
<name>A0A177AWA4_9BILA</name>
<feature type="domain" description="Anaphase-promoting complex subunit 4-like WD40" evidence="4">
    <location>
        <begin position="387"/>
        <end position="456"/>
    </location>
</feature>
<evidence type="ECO:0000256" key="3">
    <source>
        <dbReference type="PROSITE-ProRule" id="PRU00221"/>
    </source>
</evidence>
<dbReference type="InterPro" id="IPR036322">
    <property type="entry name" value="WD40_repeat_dom_sf"/>
</dbReference>
<sequence length="685" mass="78445">MDLIDENIKINLFKEDVLILIEQYLDKQGNIGLVEDMFNETNVLYKNRCDNAIFLYKLLIEGQYHDFWSFCDILTNKCSISSKELYWLLCQHKYAEDVSFKYNKKLKDAYLNLNVQMDYEKCQEIDSNSSKYLYINSIISSLKSYTNEELVSWAQDFNIVNHRKKCFTSIYDIISPFLLRTDKTPVKQTSRLEILILRGLIFEYCVALICNKKLEMNENQNNRASSYGEDSISYDSPRKTNNHYSIDNISLLKNSSGSYDIETQFNIITDSQNTTEQQMIKSKKNDLKSYIIPEFKKIDNTNEIVNKKLANENKTINKKMVLKKPLRQQIMDDAANINLRYDQKTQIPESIKYDNSNMEISIIKESTSSPFEIIGEVTVDHVIRCAEFNPAFDLFAVGTNSSKIFLCEIDSESIVAKQLDVLENVHNGSVYCLSWNRHGNLIATGSNDKIINLIPFHTDLKKYNDNFSFINCHTGIVRDLFFLNDNLNSEGILVSAGSGDNKIHVTDCSCCKSLISFKGHTDTIFSIESNKSCTIVSASQDKTIKFWDIRSCNCFNAISSNLTGGPVISVSMDNQDRFCVSGYSNGTILIWDLRMNKEMYKIKLHQDSIRSIKYAYHDDYILTASYDGTATALDMKDVTSESPPLDLVVAKLNSKMISSRWNPRNDNQFLTTTTSATCSVWELGE</sequence>
<dbReference type="InterPro" id="IPR015943">
    <property type="entry name" value="WD40/YVTN_repeat-like_dom_sf"/>
</dbReference>
<protein>
    <recommendedName>
        <fullName evidence="4">Anaphase-promoting complex subunit 4-like WD40 domain-containing protein</fullName>
    </recommendedName>
</protein>
<keyword evidence="1 3" id="KW-0853">WD repeat</keyword>
<keyword evidence="2" id="KW-0677">Repeat</keyword>
<comment type="caution">
    <text evidence="5">The sequence shown here is derived from an EMBL/GenBank/DDBJ whole genome shotgun (WGS) entry which is preliminary data.</text>
</comment>